<dbReference type="InterPro" id="IPR023997">
    <property type="entry name" value="TonB-dep_OMP_SusC/RagA_CS"/>
</dbReference>
<comment type="similarity">
    <text evidence="1">Belongs to the TonB-dependent receptor family.</text>
</comment>
<feature type="domain" description="TonB-dependent receptor plug" evidence="2">
    <location>
        <begin position="142"/>
        <end position="248"/>
    </location>
</feature>
<dbReference type="SUPFAM" id="SSF49464">
    <property type="entry name" value="Carboxypeptidase regulatory domain-like"/>
    <property type="match status" value="1"/>
</dbReference>
<dbReference type="InterPro" id="IPR008969">
    <property type="entry name" value="CarboxyPept-like_regulatory"/>
</dbReference>
<keyword evidence="3" id="KW-0675">Receptor</keyword>
<dbReference type="Proteomes" id="UP000284379">
    <property type="component" value="Unassembled WGS sequence"/>
</dbReference>
<dbReference type="RefSeq" id="WP_122201171.1">
    <property type="nucleotide sequence ID" value="NZ_CABJFV010000004.1"/>
</dbReference>
<organism evidence="3 4">
    <name type="scientific">Bacteroides nordii</name>
    <dbReference type="NCBI Taxonomy" id="291645"/>
    <lineage>
        <taxon>Bacteria</taxon>
        <taxon>Pseudomonadati</taxon>
        <taxon>Bacteroidota</taxon>
        <taxon>Bacteroidia</taxon>
        <taxon>Bacteroidales</taxon>
        <taxon>Bacteroidaceae</taxon>
        <taxon>Bacteroides</taxon>
    </lineage>
</organism>
<dbReference type="InterPro" id="IPR012910">
    <property type="entry name" value="Plug_dom"/>
</dbReference>
<dbReference type="InterPro" id="IPR039426">
    <property type="entry name" value="TonB-dep_rcpt-like"/>
</dbReference>
<keyword evidence="1" id="KW-0998">Cell outer membrane</keyword>
<dbReference type="InterPro" id="IPR037066">
    <property type="entry name" value="Plug_dom_sf"/>
</dbReference>
<keyword evidence="1" id="KW-0812">Transmembrane</keyword>
<dbReference type="InterPro" id="IPR023996">
    <property type="entry name" value="TonB-dep_OMP_SusC/RagA"/>
</dbReference>
<evidence type="ECO:0000256" key="1">
    <source>
        <dbReference type="PROSITE-ProRule" id="PRU01360"/>
    </source>
</evidence>
<dbReference type="NCBIfam" id="TIGR04057">
    <property type="entry name" value="SusC_RagA_signa"/>
    <property type="match status" value="1"/>
</dbReference>
<dbReference type="EMBL" id="QSGO01000004">
    <property type="protein sequence ID" value="RHB36390.1"/>
    <property type="molecule type" value="Genomic_DNA"/>
</dbReference>
<evidence type="ECO:0000259" key="2">
    <source>
        <dbReference type="Pfam" id="PF07715"/>
    </source>
</evidence>
<dbReference type="AlphaFoldDB" id="A0A413VRW4"/>
<dbReference type="GO" id="GO:0009279">
    <property type="term" value="C:cell outer membrane"/>
    <property type="evidence" value="ECO:0007669"/>
    <property type="project" value="UniProtKB-SubCell"/>
</dbReference>
<evidence type="ECO:0000313" key="4">
    <source>
        <dbReference type="Proteomes" id="UP000284379"/>
    </source>
</evidence>
<reference evidence="3 4" key="1">
    <citation type="submission" date="2018-08" db="EMBL/GenBank/DDBJ databases">
        <title>A genome reference for cultivated species of the human gut microbiota.</title>
        <authorList>
            <person name="Zou Y."/>
            <person name="Xue W."/>
            <person name="Luo G."/>
        </authorList>
    </citation>
    <scope>NUCLEOTIDE SEQUENCE [LARGE SCALE GENOMIC DNA]</scope>
    <source>
        <strain evidence="3 4">AM40-30BH</strain>
    </source>
</reference>
<dbReference type="Gene3D" id="2.60.40.1120">
    <property type="entry name" value="Carboxypeptidase-like, regulatory domain"/>
    <property type="match status" value="1"/>
</dbReference>
<comment type="subcellular location">
    <subcellularLocation>
        <location evidence="1">Cell outer membrane</location>
        <topology evidence="1">Multi-pass membrane protein</topology>
    </subcellularLocation>
</comment>
<dbReference type="Pfam" id="PF07715">
    <property type="entry name" value="Plug"/>
    <property type="match status" value="1"/>
</dbReference>
<dbReference type="FunFam" id="2.170.130.10:FF:000003">
    <property type="entry name" value="SusC/RagA family TonB-linked outer membrane protein"/>
    <property type="match status" value="1"/>
</dbReference>
<dbReference type="Pfam" id="PF13715">
    <property type="entry name" value="CarbopepD_reg_2"/>
    <property type="match status" value="1"/>
</dbReference>
<name>A0A413VRW4_9BACE</name>
<dbReference type="PROSITE" id="PS52016">
    <property type="entry name" value="TONB_DEPENDENT_REC_3"/>
    <property type="match status" value="1"/>
</dbReference>
<accession>A0A413VRW4</accession>
<keyword evidence="1" id="KW-0813">Transport</keyword>
<dbReference type="SUPFAM" id="SSF56935">
    <property type="entry name" value="Porins"/>
    <property type="match status" value="1"/>
</dbReference>
<comment type="caution">
    <text evidence="3">The sequence shown here is derived from an EMBL/GenBank/DDBJ whole genome shotgun (WGS) entry which is preliminary data.</text>
</comment>
<gene>
    <name evidence="3" type="ORF">DW888_07055</name>
</gene>
<proteinExistence type="inferred from homology"/>
<protein>
    <submittedName>
        <fullName evidence="3">TonB-dependent receptor</fullName>
    </submittedName>
</protein>
<dbReference type="Gene3D" id="2.170.130.10">
    <property type="entry name" value="TonB-dependent receptor, plug domain"/>
    <property type="match status" value="1"/>
</dbReference>
<evidence type="ECO:0000313" key="3">
    <source>
        <dbReference type="EMBL" id="RHB36390.1"/>
    </source>
</evidence>
<dbReference type="NCBIfam" id="TIGR04056">
    <property type="entry name" value="OMP_RagA_SusC"/>
    <property type="match status" value="1"/>
</dbReference>
<sequence length="1057" mass="115966">MKNCMERKGLSLFRNVFNVFLSLVILGISVPDVYAGDDQVSSHSATQQIKTIKGVVKDKSGEPLPGVNVSVKGATTGGITDVNGEFVLNLSDPARAILVFSYVGFKTLETKVGSGTTLNIVMDEDAETLDEIVVIGYGTQKKTSLTASVGVVKGTDMVAKPVSNLSSAMAGRVAGLITAQTSGEIGNDETSINIRGVATYGNASPLIVVDGVPRNTLNKLDPNSIESVTVLKDAAAVAPYGMAGANGVILVTTKRGKEGKVSLSYNGYVGFQNPTTLLKMMDSYQYVTARNAASYNQNPRAKLPYAEDVVEMYRQVCSGEIPASDLYANTNAYDELRNKNNPITSHNVSLTAGSDVIKAYVGLGYQYQAGMWSTSHSRRINLTSNVDIKATKTTTVGVAINGWNELIERPSATGKDIFGTATQYLPINKIFYSNGLRANSRNSIIDTESGKVSNDQTKIMLQAYLEQDLSFITKGLSAKAIGNYDPTTVKDKDWHEPKPTYYTYNVKTDKYDATVSSDKYSLGQSTKNWRELTGQLMLNYNRTFGKHAVGALAVWEARKTLYDYLSASRNNYNLAIDEIDFGGANPEDKDNGGGSSRETQMGYVFRGTYAYAGKYMIELSGRYDGHYYFAPGKKYGFFPAVSAGWRLSEEKFIKDNIPFIDNLKLRFSYGESGNLAGGAFQYSSAMGIYSNAWKVDGNTYQGAQERIEPNLDITWEKARKADIGLDLTMWNGLLDLEFDYFHEKRNNMLVTRGSLVPVEYAIPLAQVNAGIMKNQGIDLTLKSTKQITRDFGYNVSFNFTYAKNKLIETYENPLTKDDPNRARTGRPLWTRFGLKSDGLFQEGDFDEKGKLKEGIPNHTFSKVAPGDIRYVDVNGDGKITADDETAIGYSMLPEIVYGLNLGVNWKGIDASILFQGTGHSDIILGADIVKPFATGGNGAAIAMDWWTPENTDAEFPRIFGAGGNLNNQQTSDFFLRSASYLRLKNVEVGYTLPKSVVNFLKIQSIRIYFSGQNLLTFSGLKDLMDPEMSQAGDGDSNVRGWYVPQQKVFAFGLNVNF</sequence>
<keyword evidence="1" id="KW-1134">Transmembrane beta strand</keyword>
<keyword evidence="1" id="KW-0472">Membrane</keyword>